<evidence type="ECO:0000313" key="7">
    <source>
        <dbReference type="Proteomes" id="UP000034253"/>
    </source>
</evidence>
<comment type="caution">
    <text evidence="5">The sequence shown here is derived from an EMBL/GenBank/DDBJ whole genome shotgun (WGS) entry which is preliminary data.</text>
</comment>
<dbReference type="PANTHER" id="PTHR12526:SF630">
    <property type="entry name" value="GLYCOSYLTRANSFERASE"/>
    <property type="match status" value="1"/>
</dbReference>
<keyword evidence="1" id="KW-0812">Transmembrane</keyword>
<dbReference type="PATRIC" id="fig|2209.45.peg.2080"/>
<proteinExistence type="predicted"/>
<dbReference type="Pfam" id="PF13692">
    <property type="entry name" value="Glyco_trans_1_4"/>
    <property type="match status" value="1"/>
</dbReference>
<dbReference type="EMBL" id="JJPU01000046">
    <property type="protein sequence ID" value="KKH00366.1"/>
    <property type="molecule type" value="Genomic_DNA"/>
</dbReference>
<dbReference type="SUPFAM" id="SSF53756">
    <property type="entry name" value="UDP-Glycosyltransferase/glycogen phosphorylase"/>
    <property type="match status" value="1"/>
</dbReference>
<reference evidence="6 7" key="1">
    <citation type="journal article" date="2015" name="ISME J.">
        <title>Genomic and phenotypic differentiation among Methanosarcina mazei populations from Columbia River sediment.</title>
        <authorList>
            <person name="Youngblut N.D."/>
            <person name="Wirth J.S."/>
            <person name="Henriksen J.R."/>
            <person name="Smith M."/>
            <person name="Simon H."/>
            <person name="Metcalf W.W."/>
            <person name="Whitaker R.J."/>
        </authorList>
    </citation>
    <scope>NUCLEOTIDE SEQUENCE [LARGE SCALE GENOMIC DNA]</scope>
    <source>
        <strain evidence="4 8">3.H.M.1B.1</strain>
        <strain evidence="5 6">3.H.M.1B.2</strain>
        <strain evidence="3 7">3.H.M.1B.5</strain>
    </source>
</reference>
<dbReference type="CDD" id="cd03811">
    <property type="entry name" value="GT4_GT28_WabH-like"/>
    <property type="match status" value="1"/>
</dbReference>
<dbReference type="EMBL" id="JJPW01000070">
    <property type="protein sequence ID" value="KKG99373.1"/>
    <property type="molecule type" value="Genomic_DNA"/>
</dbReference>
<accession>A0A0F8KFV9</accession>
<organism evidence="5 6">
    <name type="scientific">Methanosarcina mazei</name>
    <name type="common">Methanosarcina frisia</name>
    <dbReference type="NCBI Taxonomy" id="2209"/>
    <lineage>
        <taxon>Archaea</taxon>
        <taxon>Methanobacteriati</taxon>
        <taxon>Methanobacteriota</taxon>
        <taxon>Stenosarchaea group</taxon>
        <taxon>Methanomicrobia</taxon>
        <taxon>Methanosarcinales</taxon>
        <taxon>Methanosarcinaceae</taxon>
        <taxon>Methanosarcina</taxon>
    </lineage>
</organism>
<feature type="transmembrane region" description="Helical" evidence="1">
    <location>
        <begin position="53"/>
        <end position="77"/>
    </location>
</feature>
<evidence type="ECO:0000259" key="2">
    <source>
        <dbReference type="Pfam" id="PF13439"/>
    </source>
</evidence>
<evidence type="ECO:0000313" key="6">
    <source>
        <dbReference type="Proteomes" id="UP000033835"/>
    </source>
</evidence>
<evidence type="ECO:0000313" key="5">
    <source>
        <dbReference type="EMBL" id="KKH02835.1"/>
    </source>
</evidence>
<feature type="domain" description="Glycosyltransferase subfamily 4-like N-terminal" evidence="2">
    <location>
        <begin position="14"/>
        <end position="181"/>
    </location>
</feature>
<sequence>MNLLTFSSANKGGGSIVKLIELISGLSKRGWLISYISPKDFAPLNDNITHYNIFNVFFMNGFFYLFQVLITSLYILIVKRIKVDRIVVFSLLDGFLACLLSIFFRRSKIIVALHGDWHTGIQLKKQNYIIKKLYIYVFCKIEQIVFSKSDLILFVSNENFVRITNRTKININKTKIIYNNINNPRTLTSDNMDKIQFNERKVIGFVGNLFAKDKGVEVLIRAFEQVLKKIKDIRLVIVGDGPDNDYLSILCTSLNIQDYVTFTGYLENPFPYLKSFDVYVLPSLHEGFNLSILEALYCDNVVLGSRVGGTPEALLYDELLFDPLSIDELAFKINNLVTDENLYLKYLCLCNKRKKKFTFDWIRDMEKEILNTV</sequence>
<evidence type="ECO:0000313" key="3">
    <source>
        <dbReference type="EMBL" id="KKG99373.1"/>
    </source>
</evidence>
<dbReference type="Proteomes" id="UP000034253">
    <property type="component" value="Unassembled WGS sequence"/>
</dbReference>
<dbReference type="EMBL" id="JJPV01000023">
    <property type="protein sequence ID" value="KKH02835.1"/>
    <property type="molecule type" value="Genomic_DNA"/>
</dbReference>
<evidence type="ECO:0000313" key="8">
    <source>
        <dbReference type="Proteomes" id="UP000034468"/>
    </source>
</evidence>
<evidence type="ECO:0000256" key="1">
    <source>
        <dbReference type="SAM" id="Phobius"/>
    </source>
</evidence>
<dbReference type="Proteomes" id="UP000034468">
    <property type="component" value="Unassembled WGS sequence"/>
</dbReference>
<gene>
    <name evidence="3" type="ORF">DU56_04720</name>
    <name evidence="4" type="ORF">DU66_09395</name>
    <name evidence="5" type="ORF">DU68_01485</name>
</gene>
<dbReference type="InterPro" id="IPR028098">
    <property type="entry name" value="Glyco_trans_4-like_N"/>
</dbReference>
<keyword evidence="1" id="KW-0472">Membrane</keyword>
<dbReference type="AlphaFoldDB" id="A0A0F8KFV9"/>
<dbReference type="Gene3D" id="3.40.50.2000">
    <property type="entry name" value="Glycogen Phosphorylase B"/>
    <property type="match status" value="2"/>
</dbReference>
<dbReference type="RefSeq" id="WP_048039489.1">
    <property type="nucleotide sequence ID" value="NZ_JJPU01000046.1"/>
</dbReference>
<feature type="transmembrane region" description="Helical" evidence="1">
    <location>
        <begin position="86"/>
        <end position="104"/>
    </location>
</feature>
<evidence type="ECO:0000313" key="4">
    <source>
        <dbReference type="EMBL" id="KKH00366.1"/>
    </source>
</evidence>
<protein>
    <recommendedName>
        <fullName evidence="2">Glycosyltransferase subfamily 4-like N-terminal domain-containing protein</fullName>
    </recommendedName>
</protein>
<dbReference type="PANTHER" id="PTHR12526">
    <property type="entry name" value="GLYCOSYLTRANSFERASE"/>
    <property type="match status" value="1"/>
</dbReference>
<dbReference type="Proteomes" id="UP000033835">
    <property type="component" value="Unassembled WGS sequence"/>
</dbReference>
<dbReference type="Pfam" id="PF13439">
    <property type="entry name" value="Glyco_transf_4"/>
    <property type="match status" value="1"/>
</dbReference>
<name>A0A0F8KFV9_METMZ</name>
<keyword evidence="1" id="KW-1133">Transmembrane helix</keyword>